<dbReference type="GO" id="GO:0045214">
    <property type="term" value="P:sarcomere organization"/>
    <property type="evidence" value="ECO:0007669"/>
    <property type="project" value="TreeGrafter"/>
</dbReference>
<dbReference type="SMART" id="SM00408">
    <property type="entry name" value="IGc2"/>
    <property type="match status" value="2"/>
</dbReference>
<dbReference type="GO" id="GO:0048738">
    <property type="term" value="P:cardiac muscle tissue development"/>
    <property type="evidence" value="ECO:0007669"/>
    <property type="project" value="TreeGrafter"/>
</dbReference>
<dbReference type="FunFam" id="2.60.40.10:FF:000011">
    <property type="entry name" value="Titin b"/>
    <property type="match status" value="1"/>
</dbReference>
<dbReference type="InterPro" id="IPR003598">
    <property type="entry name" value="Ig_sub2"/>
</dbReference>
<reference evidence="5" key="1">
    <citation type="submission" date="2025-08" db="UniProtKB">
        <authorList>
            <consortium name="Ensembl"/>
        </authorList>
    </citation>
    <scope>IDENTIFICATION</scope>
</reference>
<dbReference type="GeneTree" id="ENSGT01110000267173"/>
<feature type="domain" description="Ig-like" evidence="3">
    <location>
        <begin position="637"/>
        <end position="732"/>
    </location>
</feature>
<keyword evidence="1" id="KW-0677">Repeat</keyword>
<organism evidence="5 6">
    <name type="scientific">Paramormyrops kingsleyae</name>
    <dbReference type="NCBI Taxonomy" id="1676925"/>
    <lineage>
        <taxon>Eukaryota</taxon>
        <taxon>Metazoa</taxon>
        <taxon>Chordata</taxon>
        <taxon>Craniata</taxon>
        <taxon>Vertebrata</taxon>
        <taxon>Euteleostomi</taxon>
        <taxon>Actinopterygii</taxon>
        <taxon>Neopterygii</taxon>
        <taxon>Teleostei</taxon>
        <taxon>Osteoglossocephala</taxon>
        <taxon>Osteoglossomorpha</taxon>
        <taxon>Osteoglossiformes</taxon>
        <taxon>Mormyridae</taxon>
        <taxon>Paramormyrops</taxon>
    </lineage>
</organism>
<feature type="domain" description="Fibronectin type-III" evidence="4">
    <location>
        <begin position="447"/>
        <end position="542"/>
    </location>
</feature>
<dbReference type="PRINTS" id="PR00014">
    <property type="entry name" value="FNTYPEIII"/>
</dbReference>
<dbReference type="FunFam" id="2.60.40.10:FF:000003">
    <property type="entry name" value="Titin isoform E"/>
    <property type="match status" value="1"/>
</dbReference>
<dbReference type="SUPFAM" id="SSF48726">
    <property type="entry name" value="Immunoglobulin"/>
    <property type="match status" value="2"/>
</dbReference>
<dbReference type="InterPro" id="IPR013098">
    <property type="entry name" value="Ig_I-set"/>
</dbReference>
<proteinExistence type="predicted"/>
<evidence type="ECO:0000256" key="1">
    <source>
        <dbReference type="ARBA" id="ARBA00022737"/>
    </source>
</evidence>
<feature type="domain" description="Fibronectin type-III" evidence="4">
    <location>
        <begin position="544"/>
        <end position="637"/>
    </location>
</feature>
<dbReference type="SMART" id="SM00409">
    <property type="entry name" value="IG"/>
    <property type="match status" value="2"/>
</dbReference>
<dbReference type="PANTHER" id="PTHR14340">
    <property type="entry name" value="MICROFIBRIL-ASSOCIATED GLYCOPROTEIN 3"/>
    <property type="match status" value="1"/>
</dbReference>
<dbReference type="FunFam" id="2.60.40.10:FF:000012">
    <property type="entry name" value="titin isoform X1"/>
    <property type="match status" value="1"/>
</dbReference>
<evidence type="ECO:0000256" key="2">
    <source>
        <dbReference type="ARBA" id="ARBA00023319"/>
    </source>
</evidence>
<keyword evidence="2" id="KW-0393">Immunoglobulin domain</keyword>
<dbReference type="InterPro" id="IPR003961">
    <property type="entry name" value="FN3_dom"/>
</dbReference>
<dbReference type="Pfam" id="PF00041">
    <property type="entry name" value="fn3"/>
    <property type="match status" value="6"/>
</dbReference>
<dbReference type="FunFam" id="2.60.40.10:FF:000112">
    <property type="entry name" value="Titin a"/>
    <property type="match status" value="1"/>
</dbReference>
<feature type="domain" description="Fibronectin type-III" evidence="4">
    <location>
        <begin position="54"/>
        <end position="149"/>
    </location>
</feature>
<accession>A0A3B3Q9C0</accession>
<feature type="domain" description="Fibronectin type-III" evidence="4">
    <location>
        <begin position="740"/>
        <end position="833"/>
    </location>
</feature>
<dbReference type="PROSITE" id="PS50835">
    <property type="entry name" value="IG_LIKE"/>
    <property type="match status" value="2"/>
</dbReference>
<reference evidence="5" key="2">
    <citation type="submission" date="2025-09" db="UniProtKB">
        <authorList>
            <consortium name="Ensembl"/>
        </authorList>
    </citation>
    <scope>IDENTIFICATION</scope>
</reference>
<evidence type="ECO:0000313" key="6">
    <source>
        <dbReference type="Proteomes" id="UP000261540"/>
    </source>
</evidence>
<evidence type="ECO:0000313" key="5">
    <source>
        <dbReference type="Ensembl" id="ENSPKIP00000003267.1"/>
    </source>
</evidence>
<dbReference type="Pfam" id="PF07679">
    <property type="entry name" value="I-set"/>
    <property type="match status" value="2"/>
</dbReference>
<evidence type="ECO:0008006" key="7">
    <source>
        <dbReference type="Google" id="ProtNLM"/>
    </source>
</evidence>
<dbReference type="FunFam" id="2.60.40.10:FF:000034">
    <property type="entry name" value="Titin isoform A"/>
    <property type="match status" value="1"/>
</dbReference>
<protein>
    <recommendedName>
        <fullName evidence="7">Titin</fullName>
    </recommendedName>
</protein>
<dbReference type="GO" id="GO:0008307">
    <property type="term" value="F:structural constituent of muscle"/>
    <property type="evidence" value="ECO:0007669"/>
    <property type="project" value="TreeGrafter"/>
</dbReference>
<sequence length="841" mass="93108">MVCSSVVRTTFKIPNLIKGTEYQFRVRAENKYGVSEALPSEAVVAQHQYKPPGPPGRPVVYNVTKSVTLKWDIPKHDGGSRIVAYTVERRQGRGRWLRCNFVDISECQFTVTGLAAGDRYEFRVIARNAVGTVSPPSQSSAEMQFTVPDAPGTPDATHITGNSITLSWTRPRSDGGNEIKQYILERREKKSMRWVRVSSKRPIAELRYRVTNLTEGNEYEFHVMAENNAGIGPPSSTSRLFKCKEPTSPPSAPTVVKVTDSSKTSVSLEWTKPVFDGGMEIIGYIIEMCKASLEEWHRVNTSTCINTYYTVTDLEAGEEYKFRVCAVNGAGKGETSEIPNAVQTVDRLTSPEIDIDASFKQTHIVKNGGTVTLHIPFKGKPPPLATWTKADGEIGVMADINTTETSSTLTIESCTRYDAGKYTLSLENNSGRKSITFTVKVLDTPGPPGPLTFKDVTRGALTLMWDAPLNDGGARIQHYVIEKREASRLSWQEVSIKCSRQILRVTNLAIGVPYLFRVMAENQFGLGEAYEMSEAIIATEEPAPPKRLDIIDTSNSTATLAWLKPEHDGGSRITGYIVETKAKGSDHWVFGGQTKSLHMVIEGLVENTEYDFRVKAKNDAGLSDPRDAFASVIIKEPRIEPTADLSGITNQLITCKTGSTFTIDVPISGRPAPKVTWKLEEMKLKETDRILIKTTKERTYLTVKDSMRGDSGKYYLILENIAGTKTFTVTVNVVGRPGPPVGPVEVSSISSESCVLTWTEPEDDGGTDVTNYIVEKRESASTTWQLVNSSVKRTTIKVTHLTKYMEYTFRVCAENRFGVSKSIESQAIVAEHPFGEFLFLF</sequence>
<dbReference type="SMART" id="SM00060">
    <property type="entry name" value="FN3"/>
    <property type="match status" value="6"/>
</dbReference>
<evidence type="ECO:0000259" key="3">
    <source>
        <dbReference type="PROSITE" id="PS50835"/>
    </source>
</evidence>
<dbReference type="GO" id="GO:0031430">
    <property type="term" value="C:M band"/>
    <property type="evidence" value="ECO:0007669"/>
    <property type="project" value="TreeGrafter"/>
</dbReference>
<dbReference type="CDD" id="cd00063">
    <property type="entry name" value="FN3"/>
    <property type="match status" value="7"/>
</dbReference>
<dbReference type="PROSITE" id="PS50853">
    <property type="entry name" value="FN3"/>
    <property type="match status" value="7"/>
</dbReference>
<dbReference type="Proteomes" id="UP000261540">
    <property type="component" value="Unplaced"/>
</dbReference>
<feature type="domain" description="Ig-like" evidence="3">
    <location>
        <begin position="351"/>
        <end position="436"/>
    </location>
</feature>
<dbReference type="FunFam" id="2.60.40.10:FF:000002">
    <property type="entry name" value="Titin a"/>
    <property type="match status" value="2"/>
</dbReference>
<dbReference type="STRING" id="1676925.ENSPKIP00000003267"/>
<dbReference type="PANTHER" id="PTHR14340:SF13">
    <property type="entry name" value="TITIN"/>
    <property type="match status" value="1"/>
</dbReference>
<dbReference type="Ensembl" id="ENSPKIT00000027226.1">
    <property type="protein sequence ID" value="ENSPKIP00000003267.1"/>
    <property type="gene ID" value="ENSPKIG00000020780.1"/>
</dbReference>
<dbReference type="AlphaFoldDB" id="A0A3B3Q9C0"/>
<dbReference type="InterPro" id="IPR036116">
    <property type="entry name" value="FN3_sf"/>
</dbReference>
<dbReference type="SUPFAM" id="SSF49265">
    <property type="entry name" value="Fibronectin type III"/>
    <property type="match status" value="4"/>
</dbReference>
<dbReference type="CDD" id="cd05748">
    <property type="entry name" value="Ig_Titin_like"/>
    <property type="match status" value="2"/>
</dbReference>
<dbReference type="InterPro" id="IPR036179">
    <property type="entry name" value="Ig-like_dom_sf"/>
</dbReference>
<dbReference type="InterPro" id="IPR013783">
    <property type="entry name" value="Ig-like_fold"/>
</dbReference>
<dbReference type="FunFam" id="2.60.40.10:FF:000135">
    <property type="entry name" value="Titin a"/>
    <property type="match status" value="1"/>
</dbReference>
<evidence type="ECO:0000259" key="4">
    <source>
        <dbReference type="PROSITE" id="PS50853"/>
    </source>
</evidence>
<dbReference type="Gene3D" id="2.60.40.10">
    <property type="entry name" value="Immunoglobulins"/>
    <property type="match status" value="9"/>
</dbReference>
<name>A0A3B3Q9C0_9TELE</name>
<dbReference type="InterPro" id="IPR007110">
    <property type="entry name" value="Ig-like_dom"/>
</dbReference>
<feature type="domain" description="Fibronectin type-III" evidence="4">
    <location>
        <begin position="249"/>
        <end position="347"/>
    </location>
</feature>
<feature type="domain" description="Fibronectin type-III" evidence="4">
    <location>
        <begin position="150"/>
        <end position="246"/>
    </location>
</feature>
<feature type="domain" description="Fibronectin type-III" evidence="4">
    <location>
        <begin position="1"/>
        <end position="52"/>
    </location>
</feature>
<keyword evidence="6" id="KW-1185">Reference proteome</keyword>
<dbReference type="InterPro" id="IPR003599">
    <property type="entry name" value="Ig_sub"/>
</dbReference>